<proteinExistence type="predicted"/>
<evidence type="ECO:0000313" key="2">
    <source>
        <dbReference type="Proteomes" id="UP000177791"/>
    </source>
</evidence>
<gene>
    <name evidence="1" type="ORF">BEN48_06850</name>
</gene>
<organism evidence="1 2">
    <name type="scientific">Hymenobacter glacialis</name>
    <dbReference type="NCBI Taxonomy" id="1908236"/>
    <lineage>
        <taxon>Bacteria</taxon>
        <taxon>Pseudomonadati</taxon>
        <taxon>Bacteroidota</taxon>
        <taxon>Cytophagia</taxon>
        <taxon>Cytophagales</taxon>
        <taxon>Hymenobacteraceae</taxon>
        <taxon>Hymenobacter</taxon>
    </lineage>
</organism>
<name>A0A1G1SRS2_9BACT</name>
<dbReference type="AlphaFoldDB" id="A0A1G1SRS2"/>
<dbReference type="EMBL" id="MDZC01000123">
    <property type="protein sequence ID" value="OGX81304.1"/>
    <property type="molecule type" value="Genomic_DNA"/>
</dbReference>
<accession>A0A1G1SRS2</accession>
<dbReference type="STRING" id="1908236.BEN48_06850"/>
<evidence type="ECO:0000313" key="1">
    <source>
        <dbReference type="EMBL" id="OGX81304.1"/>
    </source>
</evidence>
<dbReference type="OrthoDB" id="1433719at2"/>
<dbReference type="RefSeq" id="WP_070736354.1">
    <property type="nucleotide sequence ID" value="NZ_MDZC01000123.1"/>
</dbReference>
<reference evidence="1 2" key="1">
    <citation type="submission" date="2016-08" db="EMBL/GenBank/DDBJ databases">
        <title>Hymenobacter coccineus sp. nov., Hymenobacter lapidarius sp. nov. and Hymenobacter glacialis sp. nov., isolated from Antarctic soil.</title>
        <authorList>
            <person name="Sedlacek I."/>
            <person name="Kralova S."/>
            <person name="Kyrova K."/>
            <person name="Maslanova I."/>
            <person name="Stankova E."/>
            <person name="Vrbovska V."/>
            <person name="Nemec M."/>
            <person name="Bartak M."/>
            <person name="Svec P."/>
            <person name="Busse H.-J."/>
            <person name="Pantucek R."/>
        </authorList>
    </citation>
    <scope>NUCLEOTIDE SEQUENCE [LARGE SCALE GENOMIC DNA]</scope>
    <source>
        <strain evidence="1 2">CCM 8648</strain>
    </source>
</reference>
<dbReference type="Proteomes" id="UP000177791">
    <property type="component" value="Unassembled WGS sequence"/>
</dbReference>
<sequence>MSPAIFRLISRLGLLVGACLLGLALLGPVVLGGYVDAFYGRFTSPLASSMVVGTSRAAQGIQPAVLAERLSGRFEGPWLNYSFTLTHSPYGPAYLRSIQRKVRPEAKNGLFVVAVDPWSLSLTGPEGTYPEENSFIGQLGQVSQNPNLTYLTHYQTKPLYRLLLDYATATERLHPDGWLEVKIGIDSAQVRARTARKLQDYRRLAASQHFSQSRLQALRQTVAFLKQHGQVVMVRLPVGAGLLALEQQYQPAFDSRMRELATRHAVPYLDYSAQPYATTDGNHLQRPASAAFSARLAQDLQQLSFPDTGKATRAAAKQ</sequence>
<comment type="caution">
    <text evidence="1">The sequence shown here is derived from an EMBL/GenBank/DDBJ whole genome shotgun (WGS) entry which is preliminary data.</text>
</comment>
<protein>
    <submittedName>
        <fullName evidence="1">Uncharacterized protein</fullName>
    </submittedName>
</protein>
<keyword evidence="2" id="KW-1185">Reference proteome</keyword>